<sequence length="159" mass="18141">GLRGRDAKQLKIDHVKMGTDKNLKINIHREKNHAGGLKNLNNSDRVCQIPPDMDVPVSDILYYIFRRGNYFKSEEFFLKIASANGVASYHVSRLKLSNQNSLNWSIQETSNSDFAEDVPEVPLASRMTILKKIGPGIIRILKLFWPHVDDNFKKFGLDT</sequence>
<evidence type="ECO:0000313" key="2">
    <source>
        <dbReference type="Proteomes" id="UP000789860"/>
    </source>
</evidence>
<dbReference type="Proteomes" id="UP000789860">
    <property type="component" value="Unassembled WGS sequence"/>
</dbReference>
<protein>
    <submittedName>
        <fullName evidence="1">10171_t:CDS:1</fullName>
    </submittedName>
</protein>
<name>A0ACA9LV59_9GLOM</name>
<organism evidence="1 2">
    <name type="scientific">Scutellospora calospora</name>
    <dbReference type="NCBI Taxonomy" id="85575"/>
    <lineage>
        <taxon>Eukaryota</taxon>
        <taxon>Fungi</taxon>
        <taxon>Fungi incertae sedis</taxon>
        <taxon>Mucoromycota</taxon>
        <taxon>Glomeromycotina</taxon>
        <taxon>Glomeromycetes</taxon>
        <taxon>Diversisporales</taxon>
        <taxon>Gigasporaceae</taxon>
        <taxon>Scutellospora</taxon>
    </lineage>
</organism>
<evidence type="ECO:0000313" key="1">
    <source>
        <dbReference type="EMBL" id="CAG8548528.1"/>
    </source>
</evidence>
<feature type="non-terminal residue" evidence="1">
    <location>
        <position position="1"/>
    </location>
</feature>
<proteinExistence type="predicted"/>
<gene>
    <name evidence="1" type="ORF">SCALOS_LOCUS5092</name>
</gene>
<dbReference type="EMBL" id="CAJVPM010007767">
    <property type="protein sequence ID" value="CAG8548528.1"/>
    <property type="molecule type" value="Genomic_DNA"/>
</dbReference>
<reference evidence="1" key="1">
    <citation type="submission" date="2021-06" db="EMBL/GenBank/DDBJ databases">
        <authorList>
            <person name="Kallberg Y."/>
            <person name="Tangrot J."/>
            <person name="Rosling A."/>
        </authorList>
    </citation>
    <scope>NUCLEOTIDE SEQUENCE</scope>
    <source>
        <strain evidence="1">AU212A</strain>
    </source>
</reference>
<accession>A0ACA9LV59</accession>
<keyword evidence="2" id="KW-1185">Reference proteome</keyword>
<comment type="caution">
    <text evidence="1">The sequence shown here is derived from an EMBL/GenBank/DDBJ whole genome shotgun (WGS) entry which is preliminary data.</text>
</comment>
<feature type="non-terminal residue" evidence="1">
    <location>
        <position position="159"/>
    </location>
</feature>